<dbReference type="HOGENOM" id="CLU_556246_0_0_2"/>
<protein>
    <recommendedName>
        <fullName evidence="3">DNA primase/polymerase bifunctional N-terminal domain-containing protein</fullName>
    </recommendedName>
</protein>
<dbReference type="STRING" id="679926.Mpet_1424"/>
<keyword evidence="2" id="KW-1185">Reference proteome</keyword>
<dbReference type="RefSeq" id="WP_013329361.1">
    <property type="nucleotide sequence ID" value="NC_014507.1"/>
</dbReference>
<sequence>MVEIRQIREDALRGILARCARWISLKPVGKKKEDIRWIEKTENPPVTVVKDILSLPPSVLSVPSLIAVTHSPIIHDDGTIISEEGYDPKTKTYFAPEPGFILDEIPDLPSEEDIRNALNILQDVFVDFPFVDNVSKWNAVGALVTAVLRPVINGPVPCWIVDKPQAGSGASLIQSAIHMAATGRDPSIEVIPKSPDEWEKRTLATLLSGRNICILDNISIRLRSDIFAAILTSREWKGRILGKSEEVSLPVRCFWMANGNNIQFGGDIPRRIWASKIDPQMALPWQRDGFRHPDLLKWIQKNRGEIVAAVFILTKAWIRAGKPKPERIMPIGGFEEWRRTIGGILENAGVEDFMRNAMDVYLDGDVELRQWENFISSVFEVFETRPWTAADLYRRLNSEETGESLTPPIRVTDTLPDHLAEIYISKPTGFTRACGNALSKQEGRRFPCGYMIRRGQTRQSAQQWIIVEIEKSSGSFLAEKEGNDELPEDD</sequence>
<dbReference type="GeneID" id="9743894"/>
<evidence type="ECO:0000313" key="2">
    <source>
        <dbReference type="Proteomes" id="UP000006565"/>
    </source>
</evidence>
<dbReference type="EMBL" id="CP002117">
    <property type="protein sequence ID" value="ADN36184.1"/>
    <property type="molecule type" value="Genomic_DNA"/>
</dbReference>
<organism evidence="1 2">
    <name type="scientific">Methanolacinia petrolearia (strain DSM 11571 / OCM 486 / SEBR 4847)</name>
    <name type="common">Methanoplanus petrolearius</name>
    <dbReference type="NCBI Taxonomy" id="679926"/>
    <lineage>
        <taxon>Archaea</taxon>
        <taxon>Methanobacteriati</taxon>
        <taxon>Methanobacteriota</taxon>
        <taxon>Stenosarchaea group</taxon>
        <taxon>Methanomicrobia</taxon>
        <taxon>Methanomicrobiales</taxon>
        <taxon>Methanomicrobiaceae</taxon>
        <taxon>Methanolacinia</taxon>
    </lineage>
</organism>
<accession>E1RFF4</accession>
<proteinExistence type="predicted"/>
<reference evidence="1 2" key="1">
    <citation type="journal article" date="2010" name="Stand. Genomic Sci.">
        <title>Complete genome sequence of Methanoplanus petrolearius type strain (SEBR 4847).</title>
        <authorList>
            <person name="Brambilla E."/>
            <person name="Djao O.D."/>
            <person name="Daligault H."/>
            <person name="Lapidus A."/>
            <person name="Lucas S."/>
            <person name="Hammon N."/>
            <person name="Nolan M."/>
            <person name="Tice H."/>
            <person name="Cheng J.F."/>
            <person name="Han C."/>
            <person name="Tapia R."/>
            <person name="Goodwin L."/>
            <person name="Pitluck S."/>
            <person name="Liolios K."/>
            <person name="Ivanova N."/>
            <person name="Mavromatis K."/>
            <person name="Mikhailova N."/>
            <person name="Pati A."/>
            <person name="Chen A."/>
            <person name="Palaniappan K."/>
            <person name="Land M."/>
            <person name="Hauser L."/>
            <person name="Chang Y.J."/>
            <person name="Jeffries C.D."/>
            <person name="Rohde M."/>
            <person name="Spring S."/>
            <person name="Sikorski J."/>
            <person name="Goker M."/>
            <person name="Woyke T."/>
            <person name="Bristow J."/>
            <person name="Eisen J.A."/>
            <person name="Markowitz V."/>
            <person name="Hugenholtz P."/>
            <person name="Kyrpides N.C."/>
            <person name="Klenk H.P."/>
        </authorList>
    </citation>
    <scope>NUCLEOTIDE SEQUENCE [LARGE SCALE GENOMIC DNA]</scope>
    <source>
        <strain evidence="2">DSM 11571 / OCM 486 / SEBR 4847</strain>
    </source>
</reference>
<dbReference type="OrthoDB" id="373450at2157"/>
<dbReference type="KEGG" id="mpi:Mpet_1424"/>
<dbReference type="eggNOG" id="arCOG10891">
    <property type="taxonomic scope" value="Archaea"/>
</dbReference>
<evidence type="ECO:0000313" key="1">
    <source>
        <dbReference type="EMBL" id="ADN36184.1"/>
    </source>
</evidence>
<dbReference type="Proteomes" id="UP000006565">
    <property type="component" value="Chromosome"/>
</dbReference>
<gene>
    <name evidence="1" type="ordered locus">Mpet_1424</name>
</gene>
<evidence type="ECO:0008006" key="3">
    <source>
        <dbReference type="Google" id="ProtNLM"/>
    </source>
</evidence>
<name>E1RFF4_METP4</name>
<dbReference type="AlphaFoldDB" id="E1RFF4"/>